<sequence>MPGYALLKTNGAAASGLAPTVLLVYLFQIGKKGKWEDHLSPILRTHAFVSGPLVLPPPYRLVRLRESGDAFNHALGLADASGAGTLVYVGRFDLAEFAVVLEPDEPLRRARRAFYAGMVALTDALRAYAPPNKPVTIDWPDAIRIDGGLVGGGRLGWPSAAPEDEPPRWLVFGAMIRTVSVTDAEPGIHPLSSALEQEGFGDAGAVQVTESFSRHLMVVTDLWQSDGFEAVAREYLGRTARERQVSRRIDDNGDLLLHRVDTGNTERCELVKALATPSWFDPQTGGPWP</sequence>
<dbReference type="OrthoDB" id="7657788at2"/>
<proteinExistence type="predicted"/>
<keyword evidence="2" id="KW-0436">Ligase</keyword>
<dbReference type="InterPro" id="IPR045864">
    <property type="entry name" value="aa-tRNA-synth_II/BPL/LPL"/>
</dbReference>
<reference evidence="2 3" key="1">
    <citation type="submission" date="2016-10" db="EMBL/GenBank/DDBJ databases">
        <authorList>
            <person name="de Groot N.N."/>
        </authorList>
    </citation>
    <scope>NUCLEOTIDE SEQUENCE [LARGE SCALE GENOMIC DNA]</scope>
    <source>
        <strain evidence="2 3">GAS522</strain>
    </source>
</reference>
<evidence type="ECO:0000313" key="3">
    <source>
        <dbReference type="Proteomes" id="UP000183208"/>
    </source>
</evidence>
<accession>A0A1M7DY65</accession>
<dbReference type="AlphaFoldDB" id="A0A1M7DY65"/>
<dbReference type="Gene3D" id="3.30.930.10">
    <property type="entry name" value="Bira Bifunctional Protein, Domain 2"/>
    <property type="match status" value="1"/>
</dbReference>
<gene>
    <name evidence="2" type="ORF">SAMN05444171_5510</name>
</gene>
<protein>
    <submittedName>
        <fullName evidence="2">Biotin-(Acetyl-CoA carboxylase) ligase</fullName>
    </submittedName>
</protein>
<dbReference type="SUPFAM" id="SSF55681">
    <property type="entry name" value="Class II aaRS and biotin synthetases"/>
    <property type="match status" value="1"/>
</dbReference>
<dbReference type="EMBL" id="FNTI01000001">
    <property type="protein sequence ID" value="SED88048.1"/>
    <property type="molecule type" value="Genomic_DNA"/>
</dbReference>
<name>A0A1M7DY65_9BRAD</name>
<evidence type="ECO:0000259" key="1">
    <source>
        <dbReference type="Pfam" id="PF16917"/>
    </source>
</evidence>
<feature type="domain" description="BPL/LPL catalytic" evidence="1">
    <location>
        <begin position="55"/>
        <end position="236"/>
    </location>
</feature>
<dbReference type="GO" id="GO:0016874">
    <property type="term" value="F:ligase activity"/>
    <property type="evidence" value="ECO:0007669"/>
    <property type="project" value="UniProtKB-KW"/>
</dbReference>
<organism evidence="2 3">
    <name type="scientific">Bradyrhizobium lablabi</name>
    <dbReference type="NCBI Taxonomy" id="722472"/>
    <lineage>
        <taxon>Bacteria</taxon>
        <taxon>Pseudomonadati</taxon>
        <taxon>Pseudomonadota</taxon>
        <taxon>Alphaproteobacteria</taxon>
        <taxon>Hyphomicrobiales</taxon>
        <taxon>Nitrobacteraceae</taxon>
        <taxon>Bradyrhizobium</taxon>
    </lineage>
</organism>
<dbReference type="Proteomes" id="UP000183208">
    <property type="component" value="Unassembled WGS sequence"/>
</dbReference>
<evidence type="ECO:0000313" key="2">
    <source>
        <dbReference type="EMBL" id="SED88048.1"/>
    </source>
</evidence>
<dbReference type="Pfam" id="PF16917">
    <property type="entry name" value="BPL_LplA_LipB_2"/>
    <property type="match status" value="1"/>
</dbReference>
<dbReference type="InterPro" id="IPR004143">
    <property type="entry name" value="BPL_LPL_catalytic"/>
</dbReference>